<feature type="region of interest" description="Disordered" evidence="1">
    <location>
        <begin position="174"/>
        <end position="196"/>
    </location>
</feature>
<name>A0A699K7Z3_TANCI</name>
<reference evidence="2" key="1">
    <citation type="journal article" date="2019" name="Sci. Rep.">
        <title>Draft genome of Tanacetum cinerariifolium, the natural source of mosquito coil.</title>
        <authorList>
            <person name="Yamashiro T."/>
            <person name="Shiraishi A."/>
            <person name="Satake H."/>
            <person name="Nakayama K."/>
        </authorList>
    </citation>
    <scope>NUCLEOTIDE SEQUENCE</scope>
</reference>
<accession>A0A699K7Z3</accession>
<protein>
    <submittedName>
        <fullName evidence="2">Uncharacterized protein</fullName>
    </submittedName>
</protein>
<sequence>MVEEPLKMKKKHQISFDEQEARRLQVEIDEQDRLAEEKAQLIEDENFACDNVQAMIDADYELAARLQEEEKGELTIEEKSRLFVELMDKRNKHFAKLRAKEHRRKPLTKAQKRNQICVYLKNMAGFTHNQLKNKSFDEVQKAFDKTMSWINSFVPMDSKVVKYKAVLTQESSSKRAGDKLDQERSKKQKVEDDKESEELKRCLKIIPDDGDDVTIDATPLSIKTLIIDYKIYKEGKKSYF</sequence>
<organism evidence="2">
    <name type="scientific">Tanacetum cinerariifolium</name>
    <name type="common">Dalmatian daisy</name>
    <name type="synonym">Chrysanthemum cinerariifolium</name>
    <dbReference type="NCBI Taxonomy" id="118510"/>
    <lineage>
        <taxon>Eukaryota</taxon>
        <taxon>Viridiplantae</taxon>
        <taxon>Streptophyta</taxon>
        <taxon>Embryophyta</taxon>
        <taxon>Tracheophyta</taxon>
        <taxon>Spermatophyta</taxon>
        <taxon>Magnoliopsida</taxon>
        <taxon>eudicotyledons</taxon>
        <taxon>Gunneridae</taxon>
        <taxon>Pentapetalae</taxon>
        <taxon>asterids</taxon>
        <taxon>campanulids</taxon>
        <taxon>Asterales</taxon>
        <taxon>Asteraceae</taxon>
        <taxon>Asteroideae</taxon>
        <taxon>Anthemideae</taxon>
        <taxon>Anthemidinae</taxon>
        <taxon>Tanacetum</taxon>
    </lineage>
</organism>
<proteinExistence type="predicted"/>
<evidence type="ECO:0000256" key="1">
    <source>
        <dbReference type="SAM" id="MobiDB-lite"/>
    </source>
</evidence>
<dbReference type="EMBL" id="BKCJ010492881">
    <property type="protein sequence ID" value="GFA81332.1"/>
    <property type="molecule type" value="Genomic_DNA"/>
</dbReference>
<evidence type="ECO:0000313" key="2">
    <source>
        <dbReference type="EMBL" id="GFA81332.1"/>
    </source>
</evidence>
<dbReference type="AlphaFoldDB" id="A0A699K7Z3"/>
<comment type="caution">
    <text evidence="2">The sequence shown here is derived from an EMBL/GenBank/DDBJ whole genome shotgun (WGS) entry which is preliminary data.</text>
</comment>
<gene>
    <name evidence="2" type="ORF">Tci_653304</name>
</gene>